<evidence type="ECO:0000313" key="4">
    <source>
        <dbReference type="Proteomes" id="UP000812013"/>
    </source>
</evidence>
<evidence type="ECO:0000313" key="3">
    <source>
        <dbReference type="EMBL" id="MBW5484588.1"/>
    </source>
</evidence>
<dbReference type="InterPro" id="IPR001031">
    <property type="entry name" value="Thioesterase"/>
</dbReference>
<dbReference type="InterPro" id="IPR029058">
    <property type="entry name" value="AB_hydrolase_fold"/>
</dbReference>
<comment type="caution">
    <text evidence="3">The sequence shown here is derived from an EMBL/GenBank/DDBJ whole genome shotgun (WGS) entry which is preliminary data.</text>
</comment>
<gene>
    <name evidence="3" type="ORF">GPJ59_22590</name>
</gene>
<evidence type="ECO:0000259" key="2">
    <source>
        <dbReference type="Pfam" id="PF00975"/>
    </source>
</evidence>
<comment type="similarity">
    <text evidence="1">Belongs to the thioesterase family.</text>
</comment>
<dbReference type="Proteomes" id="UP000812013">
    <property type="component" value="Unassembled WGS sequence"/>
</dbReference>
<evidence type="ECO:0000256" key="1">
    <source>
        <dbReference type="ARBA" id="ARBA00007169"/>
    </source>
</evidence>
<sequence length="234" mass="24388">MKVVCFAHAGAGVSAFHRWPELVGPGVDVVPWLLPGRDRRRREPRVVGREGLLRELRGVADAVGGQPYALYGHSLGGLVAYTLARAAAETGLRSAPALLAVGALPPPDGVAALVGGAELSDGELVGLLTRFGAVPEGVRAGDVWHRSVLPVLRDDLRLAAALKGAAGGPVDVPLLAVAGREDPLGGPEAVAGWGRWTTARFVRRTVPGGHFFVREAALPRLVGRAARVVARCAR</sequence>
<dbReference type="Pfam" id="PF00975">
    <property type="entry name" value="Thioesterase"/>
    <property type="match status" value="1"/>
</dbReference>
<dbReference type="PANTHER" id="PTHR11487">
    <property type="entry name" value="THIOESTERASE"/>
    <property type="match status" value="1"/>
</dbReference>
<keyword evidence="4" id="KW-1185">Reference proteome</keyword>
<organism evidence="3 4">
    <name type="scientific">Streptomyces bambusae</name>
    <dbReference type="NCBI Taxonomy" id="1550616"/>
    <lineage>
        <taxon>Bacteria</taxon>
        <taxon>Bacillati</taxon>
        <taxon>Actinomycetota</taxon>
        <taxon>Actinomycetes</taxon>
        <taxon>Kitasatosporales</taxon>
        <taxon>Streptomycetaceae</taxon>
        <taxon>Streptomyces</taxon>
    </lineage>
</organism>
<proteinExistence type="inferred from homology"/>
<dbReference type="InterPro" id="IPR012223">
    <property type="entry name" value="TEII"/>
</dbReference>
<dbReference type="PANTHER" id="PTHR11487:SF0">
    <property type="entry name" value="S-ACYL FATTY ACID SYNTHASE THIOESTERASE, MEDIUM CHAIN"/>
    <property type="match status" value="1"/>
</dbReference>
<reference evidence="3 4" key="1">
    <citation type="submission" date="2019-12" db="EMBL/GenBank/DDBJ databases">
        <title>Genome sequence of Streptomyces bambusae.</title>
        <authorList>
            <person name="Bansal K."/>
            <person name="Choksket S."/>
            <person name="Korpole S."/>
            <person name="Patil P.B."/>
        </authorList>
    </citation>
    <scope>NUCLEOTIDE SEQUENCE [LARGE SCALE GENOMIC DNA]</scope>
    <source>
        <strain evidence="3 4">SK60</strain>
    </source>
</reference>
<dbReference type="EMBL" id="WTFF01000176">
    <property type="protein sequence ID" value="MBW5484588.1"/>
    <property type="molecule type" value="Genomic_DNA"/>
</dbReference>
<dbReference type="Gene3D" id="3.40.50.1820">
    <property type="entry name" value="alpha/beta hydrolase"/>
    <property type="match status" value="1"/>
</dbReference>
<feature type="domain" description="Thioesterase" evidence="2">
    <location>
        <begin position="2"/>
        <end position="222"/>
    </location>
</feature>
<name>A0ABS6Z9Z0_9ACTN</name>
<accession>A0ABS6Z9Z0</accession>
<protein>
    <submittedName>
        <fullName evidence="3">Thioesterase</fullName>
    </submittedName>
</protein>
<dbReference type="SUPFAM" id="SSF53474">
    <property type="entry name" value="alpha/beta-Hydrolases"/>
    <property type="match status" value="1"/>
</dbReference>